<evidence type="ECO:0000313" key="1">
    <source>
        <dbReference type="EMBL" id="MFC5584468.1"/>
    </source>
</evidence>
<sequence>MSKIKAEPVLIGRYVRETDGIFGRVERFKTVYEHRIQLQIGNAIFRSERTYSSYEGAERAAKRLESTTRAT</sequence>
<dbReference type="EMBL" id="JBHSNB010000001">
    <property type="protein sequence ID" value="MFC5584468.1"/>
    <property type="molecule type" value="Genomic_DNA"/>
</dbReference>
<organism evidence="1 2">
    <name type="scientific">Nitratireductor kimnyeongensis</name>
    <dbReference type="NCBI Taxonomy" id="430679"/>
    <lineage>
        <taxon>Bacteria</taxon>
        <taxon>Pseudomonadati</taxon>
        <taxon>Pseudomonadota</taxon>
        <taxon>Alphaproteobacteria</taxon>
        <taxon>Hyphomicrobiales</taxon>
        <taxon>Phyllobacteriaceae</taxon>
        <taxon>Nitratireductor</taxon>
    </lineage>
</organism>
<dbReference type="RefSeq" id="WP_223019740.1">
    <property type="nucleotide sequence ID" value="NZ_CP078143.1"/>
</dbReference>
<comment type="caution">
    <text evidence="1">The sequence shown here is derived from an EMBL/GenBank/DDBJ whole genome shotgun (WGS) entry which is preliminary data.</text>
</comment>
<gene>
    <name evidence="1" type="ORF">ACFPOD_05050</name>
</gene>
<evidence type="ECO:0008006" key="3">
    <source>
        <dbReference type="Google" id="ProtNLM"/>
    </source>
</evidence>
<protein>
    <recommendedName>
        <fullName evidence="3">DUF1508 domain-containing protein</fullName>
    </recommendedName>
</protein>
<name>A0ABW0T647_9HYPH</name>
<evidence type="ECO:0000313" key="2">
    <source>
        <dbReference type="Proteomes" id="UP001596107"/>
    </source>
</evidence>
<accession>A0ABW0T647</accession>
<proteinExistence type="predicted"/>
<reference evidence="2" key="1">
    <citation type="journal article" date="2019" name="Int. J. Syst. Evol. Microbiol.">
        <title>The Global Catalogue of Microorganisms (GCM) 10K type strain sequencing project: providing services to taxonomists for standard genome sequencing and annotation.</title>
        <authorList>
            <consortium name="The Broad Institute Genomics Platform"/>
            <consortium name="The Broad Institute Genome Sequencing Center for Infectious Disease"/>
            <person name="Wu L."/>
            <person name="Ma J."/>
        </authorList>
    </citation>
    <scope>NUCLEOTIDE SEQUENCE [LARGE SCALE GENOMIC DNA]</scope>
    <source>
        <strain evidence="2">JCM 3366</strain>
    </source>
</reference>
<keyword evidence="2" id="KW-1185">Reference proteome</keyword>
<dbReference type="Proteomes" id="UP001596107">
    <property type="component" value="Unassembled WGS sequence"/>
</dbReference>